<reference evidence="3" key="1">
    <citation type="submission" date="2022-05" db="EMBL/GenBank/DDBJ databases">
        <title>Sphingomonas sp. strain RMG20 Genome sequencing and assembly.</title>
        <authorList>
            <person name="Kim I."/>
        </authorList>
    </citation>
    <scope>NUCLEOTIDE SEQUENCE</scope>
    <source>
        <strain evidence="3">RMG20</strain>
    </source>
</reference>
<name>A0ABY4TUW8_9SPHN</name>
<gene>
    <name evidence="3" type="ORF">M9980_02315</name>
</gene>
<feature type="domain" description="Lysozyme inhibitor LprI-like N-terminal" evidence="2">
    <location>
        <begin position="18"/>
        <end position="117"/>
    </location>
</feature>
<sequence length="124" mass="13708">MKPIVMLAALLAAGPALAQTQVQMNAQAATAYTRADAAMAREWRATYAYMKALDARDTSRGGGVGYAAATLESQRAWLKFRDTQCIIEGSEFAGGSMQGMVMTRCRTRLTNERWGQLRKLRWGR</sequence>
<dbReference type="EMBL" id="CP098401">
    <property type="protein sequence ID" value="URW76087.1"/>
    <property type="molecule type" value="Genomic_DNA"/>
</dbReference>
<feature type="chain" id="PRO_5045739594" evidence="1">
    <location>
        <begin position="19"/>
        <end position="124"/>
    </location>
</feature>
<dbReference type="RefSeq" id="WP_250752931.1">
    <property type="nucleotide sequence ID" value="NZ_CP098401.1"/>
</dbReference>
<evidence type="ECO:0000313" key="4">
    <source>
        <dbReference type="Proteomes" id="UP001055580"/>
    </source>
</evidence>
<organism evidence="3 4">
    <name type="scientific">Sphingomonas donggukensis</name>
    <dbReference type="NCBI Taxonomy" id="2949093"/>
    <lineage>
        <taxon>Bacteria</taxon>
        <taxon>Pseudomonadati</taxon>
        <taxon>Pseudomonadota</taxon>
        <taxon>Alphaproteobacteria</taxon>
        <taxon>Sphingomonadales</taxon>
        <taxon>Sphingomonadaceae</taxon>
        <taxon>Sphingomonas</taxon>
    </lineage>
</organism>
<dbReference type="Pfam" id="PF07007">
    <property type="entry name" value="LprI"/>
    <property type="match status" value="1"/>
</dbReference>
<evidence type="ECO:0000256" key="1">
    <source>
        <dbReference type="SAM" id="SignalP"/>
    </source>
</evidence>
<evidence type="ECO:0000313" key="3">
    <source>
        <dbReference type="EMBL" id="URW76087.1"/>
    </source>
</evidence>
<accession>A0ABY4TUW8</accession>
<protein>
    <submittedName>
        <fullName evidence="3">DUF1311 domain-containing protein</fullName>
    </submittedName>
</protein>
<proteinExistence type="predicted"/>
<dbReference type="Gene3D" id="1.20.1270.180">
    <property type="match status" value="1"/>
</dbReference>
<keyword evidence="4" id="KW-1185">Reference proteome</keyword>
<dbReference type="Proteomes" id="UP001055580">
    <property type="component" value="Chromosome"/>
</dbReference>
<dbReference type="InterPro" id="IPR009739">
    <property type="entry name" value="LprI-like_N"/>
</dbReference>
<evidence type="ECO:0000259" key="2">
    <source>
        <dbReference type="Pfam" id="PF07007"/>
    </source>
</evidence>
<keyword evidence="1" id="KW-0732">Signal</keyword>
<feature type="signal peptide" evidence="1">
    <location>
        <begin position="1"/>
        <end position="18"/>
    </location>
</feature>